<name>A0ABR0JU56_9EURO</name>
<feature type="compositionally biased region" description="Basic and acidic residues" evidence="1">
    <location>
        <begin position="426"/>
        <end position="440"/>
    </location>
</feature>
<sequence length="440" mass="50118">MSSIDVAQFAWIVAKSRFKKLGQHILLPGLYNQDRNSVLPHEPTIDELMRTTDDRFVSASIVQSLHTLYPNVKEKYPSGLCRWKDLRTCVEGLLSMGLPLEKHLYGQQTTQACRELGLPWPGTWGKDDIVKIKNRLRSPDPGTLQDAQDLQVSFKDCIVVRAVLTESKFWIPGALASMKQRDNVMTLYSCFFADEKLVDSLRDNYIEPGMTDIRSLVDNRTLTVLHEVGHSLSSIAAGDHIVEYNEGDWKEKGWQYMVEIKTDTEVKATESKFTTEAQQRETPPIDHQPPKKRIRAQGFEACLDLAEPDNEDGTNKADDNAETNALYALQRQLILAYTDLDVSVGYRDWTITPRKQLLHHCSFYHCMRQKDAGSIRDHPDYDPQKDSWGKQTGKKLPSCVKELLDDVVGIVPTRLEEDEAKTANARRREEPEKKTEGQTI</sequence>
<evidence type="ECO:0000256" key="1">
    <source>
        <dbReference type="SAM" id="MobiDB-lite"/>
    </source>
</evidence>
<comment type="caution">
    <text evidence="2">The sequence shown here is derived from an EMBL/GenBank/DDBJ whole genome shotgun (WGS) entry which is preliminary data.</text>
</comment>
<evidence type="ECO:0000313" key="2">
    <source>
        <dbReference type="EMBL" id="KAK5073307.1"/>
    </source>
</evidence>
<accession>A0ABR0JU56</accession>
<protein>
    <submittedName>
        <fullName evidence="2">Uncharacterized protein</fullName>
    </submittedName>
</protein>
<evidence type="ECO:0000313" key="3">
    <source>
        <dbReference type="Proteomes" id="UP001345013"/>
    </source>
</evidence>
<proteinExistence type="predicted"/>
<dbReference type="Proteomes" id="UP001345013">
    <property type="component" value="Unassembled WGS sequence"/>
</dbReference>
<gene>
    <name evidence="2" type="ORF">LTR24_010371</name>
</gene>
<organism evidence="2 3">
    <name type="scientific">Lithohypha guttulata</name>
    <dbReference type="NCBI Taxonomy" id="1690604"/>
    <lineage>
        <taxon>Eukaryota</taxon>
        <taxon>Fungi</taxon>
        <taxon>Dikarya</taxon>
        <taxon>Ascomycota</taxon>
        <taxon>Pezizomycotina</taxon>
        <taxon>Eurotiomycetes</taxon>
        <taxon>Chaetothyriomycetidae</taxon>
        <taxon>Chaetothyriales</taxon>
        <taxon>Trichomeriaceae</taxon>
        <taxon>Lithohypha</taxon>
    </lineage>
</organism>
<keyword evidence="3" id="KW-1185">Reference proteome</keyword>
<reference evidence="2 3" key="1">
    <citation type="submission" date="2023-08" db="EMBL/GenBank/DDBJ databases">
        <title>Black Yeasts Isolated from many extreme environments.</title>
        <authorList>
            <person name="Coleine C."/>
            <person name="Stajich J.E."/>
            <person name="Selbmann L."/>
        </authorList>
    </citation>
    <scope>NUCLEOTIDE SEQUENCE [LARGE SCALE GENOMIC DNA]</scope>
    <source>
        <strain evidence="2 3">CCFEE 5885</strain>
    </source>
</reference>
<feature type="region of interest" description="Disordered" evidence="1">
    <location>
        <begin position="414"/>
        <end position="440"/>
    </location>
</feature>
<dbReference type="EMBL" id="JAVRRG010000316">
    <property type="protein sequence ID" value="KAK5073307.1"/>
    <property type="molecule type" value="Genomic_DNA"/>
</dbReference>